<proteinExistence type="predicted"/>
<dbReference type="InterPro" id="IPR027417">
    <property type="entry name" value="P-loop_NTPase"/>
</dbReference>
<accession>A0A6N7XPM9</accession>
<dbReference type="RefSeq" id="WP_154442983.1">
    <property type="nucleotide sequence ID" value="NZ_VUNQ01000073.1"/>
</dbReference>
<name>A0A6N7XPM9_9FIRM</name>
<dbReference type="InterPro" id="IPR023823">
    <property type="entry name" value="CHP04066_peptide_maturation"/>
</dbReference>
<dbReference type="EMBL" id="VUNQ01000073">
    <property type="protein sequence ID" value="MSU03426.1"/>
    <property type="molecule type" value="Genomic_DNA"/>
</dbReference>
<protein>
    <submittedName>
        <fullName evidence="1">TIGR04066 family peptide maturation system protein</fullName>
    </submittedName>
</protein>
<organism evidence="1 2">
    <name type="scientific">Tissierella pigra</name>
    <dbReference type="NCBI Taxonomy" id="2607614"/>
    <lineage>
        <taxon>Bacteria</taxon>
        <taxon>Bacillati</taxon>
        <taxon>Bacillota</taxon>
        <taxon>Tissierellia</taxon>
        <taxon>Tissierellales</taxon>
        <taxon>Tissierellaceae</taxon>
        <taxon>Tissierella</taxon>
    </lineage>
</organism>
<reference evidence="1 2" key="1">
    <citation type="submission" date="2019-09" db="EMBL/GenBank/DDBJ databases">
        <title>In-depth cultivation of the pig gut microbiome towards novel bacterial diversity and tailored functional studies.</title>
        <authorList>
            <person name="Wylensek D."/>
            <person name="Hitch T.C.A."/>
            <person name="Clavel T."/>
        </authorList>
    </citation>
    <scope>NUCLEOTIDE SEQUENCE [LARGE SCALE GENOMIC DNA]</scope>
    <source>
        <strain evidence="1 2">WCA3-693-APC-4?</strain>
    </source>
</reference>
<evidence type="ECO:0000313" key="2">
    <source>
        <dbReference type="Proteomes" id="UP000469523"/>
    </source>
</evidence>
<dbReference type="Proteomes" id="UP000469523">
    <property type="component" value="Unassembled WGS sequence"/>
</dbReference>
<sequence length="359" mass="42158">MGRIMIYPFGKETAPIMRNINLIKNEEVQLVTDTNPNIYIKEHLELDDNKIIYNLSDDFEKSLNESEIVYVPFEKDYFSIERYIEIIEEITKSEKRVLLSRDLYKELANIEYKFADQVTPYNHRNINLKVKTREIFQINVPVIMVLGDGLNCNKFDIQLSLRSFFKSKGYSVSQLGTKEYSNLFGFDPLPSFIFEERRIDDIIITLNHMVYSKIINEKPDLMIIGVPGGVLPVSEEHPEDFGKFAYMITNAVKPDIAIRSLYNNNYTDGFFENDIQMCKYKLDSIVEYYNISNTRLIYPQEKYGDLTYLTVNNKASENYIEEQNQKDIHYNLFNVLGNHNVEKTYEHILEQLSQNKVQI</sequence>
<keyword evidence="2" id="KW-1185">Reference proteome</keyword>
<dbReference type="NCBIfam" id="TIGR04066">
    <property type="entry name" value="nat_prod_clost"/>
    <property type="match status" value="1"/>
</dbReference>
<evidence type="ECO:0000313" key="1">
    <source>
        <dbReference type="EMBL" id="MSU03426.1"/>
    </source>
</evidence>
<dbReference type="AlphaFoldDB" id="A0A6N7XPM9"/>
<dbReference type="Gene3D" id="3.40.50.300">
    <property type="entry name" value="P-loop containing nucleotide triphosphate hydrolases"/>
    <property type="match status" value="1"/>
</dbReference>
<gene>
    <name evidence="1" type="ORF">FYJ83_18375</name>
</gene>
<comment type="caution">
    <text evidence="1">The sequence shown here is derived from an EMBL/GenBank/DDBJ whole genome shotgun (WGS) entry which is preliminary data.</text>
</comment>